<dbReference type="OrthoDB" id="9784784at2"/>
<dbReference type="RefSeq" id="WP_065542158.1">
    <property type="nucleotide sequence ID" value="NZ_CP015405.2"/>
</dbReference>
<dbReference type="AlphaFoldDB" id="A0A1C7I8J9"/>
<dbReference type="Proteomes" id="UP000092574">
    <property type="component" value="Chromosome"/>
</dbReference>
<feature type="transmembrane region" description="Helical" evidence="1">
    <location>
        <begin position="56"/>
        <end position="77"/>
    </location>
</feature>
<feature type="transmembrane region" description="Helical" evidence="1">
    <location>
        <begin position="171"/>
        <end position="188"/>
    </location>
</feature>
<feature type="transmembrane region" description="Helical" evidence="1">
    <location>
        <begin position="146"/>
        <end position="164"/>
    </location>
</feature>
<proteinExistence type="predicted"/>
<gene>
    <name evidence="2" type="ORF">A4V09_09535</name>
</gene>
<keyword evidence="3" id="KW-1185">Reference proteome</keyword>
<evidence type="ECO:0000256" key="1">
    <source>
        <dbReference type="SAM" id="Phobius"/>
    </source>
</evidence>
<accession>A0A1C7I8J9</accession>
<keyword evidence="1" id="KW-1133">Transmembrane helix</keyword>
<evidence type="ECO:0000313" key="2">
    <source>
        <dbReference type="EMBL" id="ANU75980.1"/>
    </source>
</evidence>
<evidence type="ECO:0008006" key="4">
    <source>
        <dbReference type="Google" id="ProtNLM"/>
    </source>
</evidence>
<dbReference type="STRING" id="1796616.A4V09_09535"/>
<feature type="transmembrane region" description="Helical" evidence="1">
    <location>
        <begin position="98"/>
        <end position="126"/>
    </location>
</feature>
<dbReference type="EMBL" id="CP015405">
    <property type="protein sequence ID" value="ANU75980.1"/>
    <property type="molecule type" value="Genomic_DNA"/>
</dbReference>
<sequence>MYKLVKLEWKKNIVRRDIKIAFLLMICLLLLTVGIGEITGLKNLFGYDEKRFFETIEAFCNMAYTIMTGIMLEEYIVNGYENRRLELMYLYPIKRWKVLLSQIISVVIFNVGALIIAKFLIYFIAVFTQGLPISCFKTASFYINEIGESMIMISACLLALGIGMRLKSAKAVSIMTLVLSLGILREMLNGEPIHYIVLFIFSIVAVPLIFSGIEKADI</sequence>
<protein>
    <recommendedName>
        <fullName evidence="4">ABC-2 family transporter</fullName>
    </recommendedName>
</protein>
<name>A0A1C7I8J9_9FIRM</name>
<dbReference type="KEGG" id="byl:A4V09_09535"/>
<feature type="transmembrane region" description="Helical" evidence="1">
    <location>
        <begin position="194"/>
        <end position="213"/>
    </location>
</feature>
<keyword evidence="1" id="KW-0812">Transmembrane</keyword>
<reference evidence="2" key="1">
    <citation type="submission" date="2017-04" db="EMBL/GenBank/DDBJ databases">
        <title>Complete Genome Sequences of Twelve Strains of a Stable Defined Moderately Diverse Mouse Microbiota 2 (sDMDMm2).</title>
        <authorList>
            <person name="Uchimura Y."/>
            <person name="Wyss M."/>
            <person name="Brugiroux S."/>
            <person name="Limenitakis J.P."/>
            <person name="Stecher B."/>
            <person name="McCoy K.D."/>
            <person name="Macpherson A.J."/>
        </authorList>
    </citation>
    <scope>NUCLEOTIDE SEQUENCE</scope>
    <source>
        <strain evidence="2">YL58</strain>
    </source>
</reference>
<keyword evidence="1" id="KW-0472">Membrane</keyword>
<feature type="transmembrane region" description="Helical" evidence="1">
    <location>
        <begin position="20"/>
        <end position="36"/>
    </location>
</feature>
<evidence type="ECO:0000313" key="3">
    <source>
        <dbReference type="Proteomes" id="UP000092574"/>
    </source>
</evidence>
<organism evidence="2 3">
    <name type="scientific">Blautia pseudococcoides</name>
    <dbReference type="NCBI Taxonomy" id="1796616"/>
    <lineage>
        <taxon>Bacteria</taxon>
        <taxon>Bacillati</taxon>
        <taxon>Bacillota</taxon>
        <taxon>Clostridia</taxon>
        <taxon>Lachnospirales</taxon>
        <taxon>Lachnospiraceae</taxon>
        <taxon>Blautia</taxon>
    </lineage>
</organism>